<dbReference type="Proteomes" id="UP000002774">
    <property type="component" value="Chromosome"/>
</dbReference>
<dbReference type="Pfam" id="PF00027">
    <property type="entry name" value="cNMP_binding"/>
    <property type="match status" value="1"/>
</dbReference>
<dbReference type="STRING" id="714943.Mucpa_1732"/>
<dbReference type="InterPro" id="IPR000595">
    <property type="entry name" value="cNMP-bd_dom"/>
</dbReference>
<evidence type="ECO:0000313" key="2">
    <source>
        <dbReference type="EMBL" id="EHQ25886.1"/>
    </source>
</evidence>
<dbReference type="eggNOG" id="COG0664">
    <property type="taxonomic scope" value="Bacteria"/>
</dbReference>
<dbReference type="HOGENOM" id="CLU_075053_9_2_10"/>
<dbReference type="EMBL" id="CM001403">
    <property type="protein sequence ID" value="EHQ25886.1"/>
    <property type="molecule type" value="Genomic_DNA"/>
</dbReference>
<proteinExistence type="predicted"/>
<accession>H1Y8G8</accession>
<dbReference type="InterPro" id="IPR018490">
    <property type="entry name" value="cNMP-bd_dom_sf"/>
</dbReference>
<feature type="domain" description="Cyclic nucleotide-binding" evidence="1">
    <location>
        <begin position="13"/>
        <end position="117"/>
    </location>
</feature>
<organism evidence="2 3">
    <name type="scientific">Mucilaginibacter paludis DSM 18603</name>
    <dbReference type="NCBI Taxonomy" id="714943"/>
    <lineage>
        <taxon>Bacteria</taxon>
        <taxon>Pseudomonadati</taxon>
        <taxon>Bacteroidota</taxon>
        <taxon>Sphingobacteriia</taxon>
        <taxon>Sphingobacteriales</taxon>
        <taxon>Sphingobacteriaceae</taxon>
        <taxon>Mucilaginibacter</taxon>
    </lineage>
</organism>
<reference evidence="2" key="1">
    <citation type="submission" date="2011-09" db="EMBL/GenBank/DDBJ databases">
        <title>The permanent draft genome of Mucilaginibacter paludis DSM 18603.</title>
        <authorList>
            <consortium name="US DOE Joint Genome Institute (JGI-PGF)"/>
            <person name="Lucas S."/>
            <person name="Han J."/>
            <person name="Lapidus A."/>
            <person name="Bruce D."/>
            <person name="Goodwin L."/>
            <person name="Pitluck S."/>
            <person name="Peters L."/>
            <person name="Kyrpides N."/>
            <person name="Mavromatis K."/>
            <person name="Ivanova N."/>
            <person name="Mikhailova N."/>
            <person name="Held B."/>
            <person name="Detter J.C."/>
            <person name="Tapia R."/>
            <person name="Han C."/>
            <person name="Land M."/>
            <person name="Hauser L."/>
            <person name="Markowitz V."/>
            <person name="Cheng J.-F."/>
            <person name="Hugenholtz P."/>
            <person name="Woyke T."/>
            <person name="Wu D."/>
            <person name="Tindall B."/>
            <person name="Brambilla E."/>
            <person name="Klenk H.-P."/>
            <person name="Eisen J.A."/>
        </authorList>
    </citation>
    <scope>NUCLEOTIDE SEQUENCE [LARGE SCALE GENOMIC DNA]</scope>
    <source>
        <strain evidence="2">DSM 18603</strain>
    </source>
</reference>
<gene>
    <name evidence="2" type="ORF">Mucpa_1732</name>
</gene>
<dbReference type="CDD" id="cd00038">
    <property type="entry name" value="CAP_ED"/>
    <property type="match status" value="1"/>
</dbReference>
<dbReference type="PROSITE" id="PS50042">
    <property type="entry name" value="CNMP_BINDING_3"/>
    <property type="match status" value="1"/>
</dbReference>
<sequence>MLNEEDINFYLGAFKELELTDIAELSALGQSRQLRAGEVYIKEGSLQSKLSYIKQGLIRAYYPKENGDEVTVMLRWESQFMAPVDSVIYQKPSRFIYQALEDTELIEFDYQKAQDIIDHNLKLSSTRNLFILDMLAEAMARIETFLLLSPEERYLNLIKEKPDIFNRVNNKHLATFLGITPVSLSRIRKRISSPRKRN</sequence>
<dbReference type="SUPFAM" id="SSF51206">
    <property type="entry name" value="cAMP-binding domain-like"/>
    <property type="match status" value="1"/>
</dbReference>
<dbReference type="InterPro" id="IPR014710">
    <property type="entry name" value="RmlC-like_jellyroll"/>
</dbReference>
<evidence type="ECO:0000313" key="3">
    <source>
        <dbReference type="Proteomes" id="UP000002774"/>
    </source>
</evidence>
<protein>
    <submittedName>
        <fullName evidence="2">Transcriptional regulator, Crp/Fnr family</fullName>
    </submittedName>
</protein>
<dbReference type="RefSeq" id="WP_008505773.1">
    <property type="nucleotide sequence ID" value="NZ_CM001403.1"/>
</dbReference>
<dbReference type="AlphaFoldDB" id="H1Y8G8"/>
<evidence type="ECO:0000259" key="1">
    <source>
        <dbReference type="PROSITE" id="PS50042"/>
    </source>
</evidence>
<name>H1Y8G8_9SPHI</name>
<keyword evidence="3" id="KW-1185">Reference proteome</keyword>
<dbReference type="OrthoDB" id="758145at2"/>
<dbReference type="Gene3D" id="2.60.120.10">
    <property type="entry name" value="Jelly Rolls"/>
    <property type="match status" value="1"/>
</dbReference>